<evidence type="ECO:0000313" key="1">
    <source>
        <dbReference type="EMBL" id="TLD71339.1"/>
    </source>
</evidence>
<proteinExistence type="predicted"/>
<dbReference type="Proteomes" id="UP000306196">
    <property type="component" value="Unassembled WGS sequence"/>
</dbReference>
<dbReference type="EMBL" id="VAUV01000005">
    <property type="protein sequence ID" value="TLD71339.1"/>
    <property type="molecule type" value="Genomic_DNA"/>
</dbReference>
<gene>
    <name evidence="1" type="ORF">FEM03_07350</name>
</gene>
<comment type="caution">
    <text evidence="1">The sequence shown here is derived from an EMBL/GenBank/DDBJ whole genome shotgun (WGS) entry which is preliminary data.</text>
</comment>
<organism evidence="1 2">
    <name type="scientific">Phragmitibacter flavus</name>
    <dbReference type="NCBI Taxonomy" id="2576071"/>
    <lineage>
        <taxon>Bacteria</taxon>
        <taxon>Pseudomonadati</taxon>
        <taxon>Verrucomicrobiota</taxon>
        <taxon>Verrucomicrobiia</taxon>
        <taxon>Verrucomicrobiales</taxon>
        <taxon>Verrucomicrobiaceae</taxon>
        <taxon>Phragmitibacter</taxon>
    </lineage>
</organism>
<accession>A0A5R8KI93</accession>
<dbReference type="AlphaFoldDB" id="A0A5R8KI93"/>
<reference evidence="1 2" key="1">
    <citation type="submission" date="2019-05" db="EMBL/GenBank/DDBJ databases">
        <title>Verrucobacter flavum gen. nov., sp. nov. a new member of the family Verrucomicrobiaceae.</title>
        <authorList>
            <person name="Szuroczki S."/>
            <person name="Abbaszade G."/>
            <person name="Szabo A."/>
            <person name="Felfoldi T."/>
            <person name="Schumann P."/>
            <person name="Boka K."/>
            <person name="Keki Z."/>
            <person name="Toumi M."/>
            <person name="Toth E."/>
        </authorList>
    </citation>
    <scope>NUCLEOTIDE SEQUENCE [LARGE SCALE GENOMIC DNA]</scope>
    <source>
        <strain evidence="1 2">MG-N-17</strain>
    </source>
</reference>
<name>A0A5R8KI93_9BACT</name>
<evidence type="ECO:0000313" key="2">
    <source>
        <dbReference type="Proteomes" id="UP000306196"/>
    </source>
</evidence>
<protein>
    <submittedName>
        <fullName evidence="1">Uncharacterized protein</fullName>
    </submittedName>
</protein>
<keyword evidence="2" id="KW-1185">Reference proteome</keyword>
<sequence>MARKAHYLNDLDVTDAQLDELTKSAPPRPKPQQTLAAVQLAKALSGGGKRAMIAEFLGKTVIKKSWGYPADGQSSNFFKA</sequence>
<dbReference type="RefSeq" id="WP_138085552.1">
    <property type="nucleotide sequence ID" value="NZ_VAUV01000005.1"/>
</dbReference>